<protein>
    <recommendedName>
        <fullName evidence="1">Myb/SANT-like DNA-binding domain-containing protein</fullName>
    </recommendedName>
</protein>
<evidence type="ECO:0000259" key="1">
    <source>
        <dbReference type="Pfam" id="PF13837"/>
    </source>
</evidence>
<name>A0A6G0X576_9STRA</name>
<dbReference type="AlphaFoldDB" id="A0A6G0X576"/>
<dbReference type="VEuPathDB" id="FungiDB:AeMF1_014646"/>
<evidence type="ECO:0000313" key="3">
    <source>
        <dbReference type="Proteomes" id="UP000481153"/>
    </source>
</evidence>
<evidence type="ECO:0000313" key="2">
    <source>
        <dbReference type="EMBL" id="KAF0735135.1"/>
    </source>
</evidence>
<proteinExistence type="predicted"/>
<organism evidence="2 3">
    <name type="scientific">Aphanomyces euteiches</name>
    <dbReference type="NCBI Taxonomy" id="100861"/>
    <lineage>
        <taxon>Eukaryota</taxon>
        <taxon>Sar</taxon>
        <taxon>Stramenopiles</taxon>
        <taxon>Oomycota</taxon>
        <taxon>Saprolegniomycetes</taxon>
        <taxon>Saprolegniales</taxon>
        <taxon>Verrucalvaceae</taxon>
        <taxon>Aphanomyces</taxon>
    </lineage>
</organism>
<reference evidence="2 3" key="1">
    <citation type="submission" date="2019-07" db="EMBL/GenBank/DDBJ databases">
        <title>Genomics analysis of Aphanomyces spp. identifies a new class of oomycete effector associated with host adaptation.</title>
        <authorList>
            <person name="Gaulin E."/>
        </authorList>
    </citation>
    <scope>NUCLEOTIDE SEQUENCE [LARGE SCALE GENOMIC DNA]</scope>
    <source>
        <strain evidence="2 3">ATCC 201684</strain>
    </source>
</reference>
<keyword evidence="3" id="KW-1185">Reference proteome</keyword>
<gene>
    <name evidence="2" type="ORF">Ae201684_008347</name>
</gene>
<dbReference type="EMBL" id="VJMJ01000101">
    <property type="protein sequence ID" value="KAF0735135.1"/>
    <property type="molecule type" value="Genomic_DNA"/>
</dbReference>
<feature type="domain" description="Myb/SANT-like DNA-binding" evidence="1">
    <location>
        <begin position="19"/>
        <end position="95"/>
    </location>
</feature>
<dbReference type="InterPro" id="IPR044822">
    <property type="entry name" value="Myb_DNA-bind_4"/>
</dbReference>
<accession>A0A6G0X576</accession>
<dbReference type="Pfam" id="PF13837">
    <property type="entry name" value="Myb_DNA-bind_4"/>
    <property type="match status" value="1"/>
</dbReference>
<comment type="caution">
    <text evidence="2">The sequence shown here is derived from an EMBL/GenBank/DDBJ whole genome shotgun (WGS) entry which is preliminary data.</text>
</comment>
<sequence>MPTISSAPKKEDQVKNAARWNEEAVERMFQLRYKDFAGRFDHCKNTQAKKEAYILLAAELSLQMGVVYDATQVQNKFHELRKKWTSPSLTATGNGDLVQPKPQFYDIMLDYWGMKPGLSRDTLFSTEVDILDPFNEPGDDKEPPLLSVESETTEIKLEKKTSERKQVFSARRQPSVKSEKTSSVTQAEALMSGLDAVGKGLNGIGAALAEGPSSTSNDQLVAALERQTDAFVRQADQMQQLLSFLVAKENR</sequence>
<dbReference type="Proteomes" id="UP000481153">
    <property type="component" value="Unassembled WGS sequence"/>
</dbReference>